<dbReference type="Gene3D" id="1.10.357.10">
    <property type="entry name" value="Tetracycline Repressor, domain 2"/>
    <property type="match status" value="1"/>
</dbReference>
<dbReference type="SUPFAM" id="SSF46689">
    <property type="entry name" value="Homeodomain-like"/>
    <property type="match status" value="1"/>
</dbReference>
<dbReference type="OrthoDB" id="1669699at2"/>
<reference evidence="5" key="1">
    <citation type="submission" date="2016-06" db="EMBL/GenBank/DDBJ databases">
        <authorList>
            <person name="Varghese N."/>
            <person name="Submissions Spin"/>
        </authorList>
    </citation>
    <scope>NUCLEOTIDE SEQUENCE [LARGE SCALE GENOMIC DNA]</scope>
    <source>
        <strain evidence="5">DSM 44830</strain>
    </source>
</reference>
<dbReference type="RefSeq" id="WP_091615412.1">
    <property type="nucleotide sequence ID" value="NZ_FMCX01000012.1"/>
</dbReference>
<sequence length="232" mass="25584">MVKALATDETPTRIRTAAVRLFARWGFAAVGIRDLANEAGINSATLYHHFGSKDDLLLDIMRVGLVELLEMEQQAVASQRKPAARLAALVHVHVIAHALAAESCRVVDQEIRALRSEHRSEIVELRDRIEQLWRSVISEGMKAGVFRTTVPAPMTALALLDMATGISRWFDADGVTTADDFAQQYVDVALRAVDARRSKSPSAARVLGSDLYDSVARTWDVRRLAQVGGVRR</sequence>
<evidence type="ECO:0000313" key="4">
    <source>
        <dbReference type="EMBL" id="SCF45914.1"/>
    </source>
</evidence>
<dbReference type="Proteomes" id="UP000199504">
    <property type="component" value="Unassembled WGS sequence"/>
</dbReference>
<dbReference type="Pfam" id="PF00440">
    <property type="entry name" value="TetR_N"/>
    <property type="match status" value="1"/>
</dbReference>
<dbReference type="InterPro" id="IPR036271">
    <property type="entry name" value="Tet_transcr_reg_TetR-rel_C_sf"/>
</dbReference>
<dbReference type="STRING" id="262898.GA0070564_11258"/>
<evidence type="ECO:0000256" key="2">
    <source>
        <dbReference type="PROSITE-ProRule" id="PRU00335"/>
    </source>
</evidence>
<dbReference type="PROSITE" id="PS50977">
    <property type="entry name" value="HTH_TETR_2"/>
    <property type="match status" value="1"/>
</dbReference>
<gene>
    <name evidence="4" type="ORF">GA0070564_11258</name>
</gene>
<dbReference type="AlphaFoldDB" id="A0A1C5ALN1"/>
<evidence type="ECO:0000259" key="3">
    <source>
        <dbReference type="PROSITE" id="PS50977"/>
    </source>
</evidence>
<dbReference type="PANTHER" id="PTHR30055:SF200">
    <property type="entry name" value="HTH-TYPE TRANSCRIPTIONAL REPRESSOR BDCR"/>
    <property type="match status" value="1"/>
</dbReference>
<dbReference type="InterPro" id="IPR041490">
    <property type="entry name" value="KstR2_TetR_C"/>
</dbReference>
<dbReference type="SUPFAM" id="SSF48498">
    <property type="entry name" value="Tetracyclin repressor-like, C-terminal domain"/>
    <property type="match status" value="1"/>
</dbReference>
<feature type="domain" description="HTH tetR-type" evidence="3">
    <location>
        <begin position="8"/>
        <end position="68"/>
    </location>
</feature>
<name>A0A1C5ALN1_9ACTN</name>
<organism evidence="4 5">
    <name type="scientific">Micromonospora mirobrigensis</name>
    <dbReference type="NCBI Taxonomy" id="262898"/>
    <lineage>
        <taxon>Bacteria</taxon>
        <taxon>Bacillati</taxon>
        <taxon>Actinomycetota</taxon>
        <taxon>Actinomycetes</taxon>
        <taxon>Micromonosporales</taxon>
        <taxon>Micromonosporaceae</taxon>
        <taxon>Micromonospora</taxon>
    </lineage>
</organism>
<evidence type="ECO:0000256" key="1">
    <source>
        <dbReference type="ARBA" id="ARBA00023125"/>
    </source>
</evidence>
<feature type="DNA-binding region" description="H-T-H motif" evidence="2">
    <location>
        <begin position="31"/>
        <end position="50"/>
    </location>
</feature>
<proteinExistence type="predicted"/>
<dbReference type="PRINTS" id="PR00455">
    <property type="entry name" value="HTHTETR"/>
</dbReference>
<dbReference type="Pfam" id="PF17932">
    <property type="entry name" value="TetR_C_24"/>
    <property type="match status" value="1"/>
</dbReference>
<evidence type="ECO:0000313" key="5">
    <source>
        <dbReference type="Proteomes" id="UP000199504"/>
    </source>
</evidence>
<accession>A0A1C5ALN1</accession>
<dbReference type="GO" id="GO:0000976">
    <property type="term" value="F:transcription cis-regulatory region binding"/>
    <property type="evidence" value="ECO:0007669"/>
    <property type="project" value="TreeGrafter"/>
</dbReference>
<protein>
    <submittedName>
        <fullName evidence="4">Transcriptional regulator, TetR family</fullName>
    </submittedName>
</protein>
<dbReference type="InterPro" id="IPR009057">
    <property type="entry name" value="Homeodomain-like_sf"/>
</dbReference>
<dbReference type="InterPro" id="IPR050109">
    <property type="entry name" value="HTH-type_TetR-like_transc_reg"/>
</dbReference>
<keyword evidence="1 2" id="KW-0238">DNA-binding</keyword>
<dbReference type="PANTHER" id="PTHR30055">
    <property type="entry name" value="HTH-TYPE TRANSCRIPTIONAL REGULATOR RUTR"/>
    <property type="match status" value="1"/>
</dbReference>
<keyword evidence="5" id="KW-1185">Reference proteome</keyword>
<dbReference type="GO" id="GO:0003700">
    <property type="term" value="F:DNA-binding transcription factor activity"/>
    <property type="evidence" value="ECO:0007669"/>
    <property type="project" value="TreeGrafter"/>
</dbReference>
<dbReference type="InterPro" id="IPR001647">
    <property type="entry name" value="HTH_TetR"/>
</dbReference>
<dbReference type="EMBL" id="FMCX01000012">
    <property type="protein sequence ID" value="SCF45914.1"/>
    <property type="molecule type" value="Genomic_DNA"/>
</dbReference>